<proteinExistence type="inferred from homology"/>
<accession>A0A0M8K6E6</accession>
<dbReference type="GO" id="GO:0008237">
    <property type="term" value="F:metallopeptidase activity"/>
    <property type="evidence" value="ECO:0007669"/>
    <property type="project" value="UniProtKB-KW"/>
</dbReference>
<dbReference type="Proteomes" id="UP000050502">
    <property type="component" value="Unassembled WGS sequence"/>
</dbReference>
<reference evidence="15 17" key="2">
    <citation type="submission" date="2015-07" db="EMBL/GenBank/DDBJ databases">
        <title>Whole genome sequence of Ardenticatena maritima DSM 23922.</title>
        <authorList>
            <person name="Hemp J."/>
            <person name="Ward L.M."/>
            <person name="Pace L.A."/>
            <person name="Fischer W.W."/>
        </authorList>
    </citation>
    <scope>NUCLEOTIDE SEQUENCE [LARGE SCALE GENOMIC DNA]</scope>
    <source>
        <strain evidence="15 17">110S</strain>
    </source>
</reference>
<comment type="subcellular location">
    <subcellularLocation>
        <location evidence="2">Cell membrane</location>
        <topology evidence="2">Multi-pass membrane protein</topology>
    </subcellularLocation>
</comment>
<gene>
    <name evidence="14" type="ORF">ARMA_0164</name>
    <name evidence="15" type="ORF">SE16_10655</name>
</gene>
<keyword evidence="16" id="KW-1185">Reference proteome</keyword>
<keyword evidence="8" id="KW-0378">Hydrolase</keyword>
<comment type="similarity">
    <text evidence="3">Belongs to the peptidase M50B family.</text>
</comment>
<keyword evidence="4" id="KW-1003">Cell membrane</keyword>
<name>A0A0M8K6E6_9CHLR</name>
<dbReference type="Proteomes" id="UP000037784">
    <property type="component" value="Unassembled WGS sequence"/>
</dbReference>
<dbReference type="AlphaFoldDB" id="A0A0M8K6E6"/>
<dbReference type="STRING" id="872965.SE16_10655"/>
<dbReference type="EMBL" id="LGKN01000005">
    <property type="protein sequence ID" value="KPL87971.1"/>
    <property type="molecule type" value="Genomic_DNA"/>
</dbReference>
<sequence>MFVNSVAEFIAVAIAVVLAITVHEFAHAWVADQMGDPTPRREGRVTLNPRAHLDPLGTLLFFIAGFGWGKPVNSNPRYLPGGVRGLALVAAAGPLSNIVLAILFALPLRLGVVDLATQGGRLIPSLGLIYWNVILLNVVLAVFNLIPLAPLDGSKVLAFFIPPAWMLQYQRIQEMGPLLLLVLIFLPRFIGLDILGMLISPPIRLILTLLLG</sequence>
<evidence type="ECO:0000256" key="11">
    <source>
        <dbReference type="ARBA" id="ARBA00023049"/>
    </source>
</evidence>
<dbReference type="CDD" id="cd06158">
    <property type="entry name" value="S2P-M50_like_1"/>
    <property type="match status" value="1"/>
</dbReference>
<evidence type="ECO:0000313" key="16">
    <source>
        <dbReference type="Proteomes" id="UP000037784"/>
    </source>
</evidence>
<evidence type="ECO:0000256" key="7">
    <source>
        <dbReference type="ARBA" id="ARBA00022723"/>
    </source>
</evidence>
<dbReference type="OrthoDB" id="9800627at2"/>
<evidence type="ECO:0000313" key="15">
    <source>
        <dbReference type="EMBL" id="KPL87971.1"/>
    </source>
</evidence>
<dbReference type="RefSeq" id="WP_054491691.1">
    <property type="nucleotide sequence ID" value="NZ_BBZA01000010.1"/>
</dbReference>
<dbReference type="InterPro" id="IPR052348">
    <property type="entry name" value="Metallopeptidase_M50B"/>
</dbReference>
<keyword evidence="5" id="KW-0645">Protease</keyword>
<dbReference type="GO" id="GO:0005886">
    <property type="term" value="C:plasma membrane"/>
    <property type="evidence" value="ECO:0007669"/>
    <property type="project" value="UniProtKB-SubCell"/>
</dbReference>
<dbReference type="EMBL" id="BBZA01000010">
    <property type="protein sequence ID" value="GAP61741.1"/>
    <property type="molecule type" value="Genomic_DNA"/>
</dbReference>
<comment type="caution">
    <text evidence="14">The sequence shown here is derived from an EMBL/GenBank/DDBJ whole genome shotgun (WGS) entry which is preliminary data.</text>
</comment>
<evidence type="ECO:0000256" key="9">
    <source>
        <dbReference type="ARBA" id="ARBA00022833"/>
    </source>
</evidence>
<evidence type="ECO:0000256" key="8">
    <source>
        <dbReference type="ARBA" id="ARBA00022801"/>
    </source>
</evidence>
<evidence type="ECO:0000313" key="17">
    <source>
        <dbReference type="Proteomes" id="UP000050502"/>
    </source>
</evidence>
<evidence type="ECO:0000256" key="3">
    <source>
        <dbReference type="ARBA" id="ARBA00007931"/>
    </source>
</evidence>
<keyword evidence="11" id="KW-0482">Metalloprotease</keyword>
<feature type="transmembrane region" description="Helical" evidence="13">
    <location>
        <begin position="178"/>
        <end position="199"/>
    </location>
</feature>
<evidence type="ECO:0000256" key="5">
    <source>
        <dbReference type="ARBA" id="ARBA00022670"/>
    </source>
</evidence>
<protein>
    <recommendedName>
        <fullName evidence="18">Peptidase M50 domain-containing protein</fullName>
    </recommendedName>
</protein>
<evidence type="ECO:0000313" key="14">
    <source>
        <dbReference type="EMBL" id="GAP61741.1"/>
    </source>
</evidence>
<evidence type="ECO:0000256" key="4">
    <source>
        <dbReference type="ARBA" id="ARBA00022475"/>
    </source>
</evidence>
<dbReference type="PANTHER" id="PTHR35864:SF1">
    <property type="entry name" value="ZINC METALLOPROTEASE YWHC-RELATED"/>
    <property type="match status" value="1"/>
</dbReference>
<keyword evidence="9" id="KW-0862">Zinc</keyword>
<reference evidence="14 16" key="1">
    <citation type="journal article" date="2015" name="Genome Announc.">
        <title>Draft Genome Sequence of a Heterotrophic Facultative Anaerobic Thermophilic Bacterium, Ardenticatena maritima Strain 110ST.</title>
        <authorList>
            <person name="Kawaichi S."/>
            <person name="Yoshida T."/>
            <person name="Sako Y."/>
            <person name="Nakamura R."/>
        </authorList>
    </citation>
    <scope>NUCLEOTIDE SEQUENCE [LARGE SCALE GENOMIC DNA]</scope>
    <source>
        <strain evidence="14 16">110S</strain>
    </source>
</reference>
<keyword evidence="12 13" id="KW-0472">Membrane</keyword>
<evidence type="ECO:0000256" key="13">
    <source>
        <dbReference type="SAM" id="Phobius"/>
    </source>
</evidence>
<evidence type="ECO:0008006" key="18">
    <source>
        <dbReference type="Google" id="ProtNLM"/>
    </source>
</evidence>
<dbReference type="GO" id="GO:0046872">
    <property type="term" value="F:metal ion binding"/>
    <property type="evidence" value="ECO:0007669"/>
    <property type="project" value="UniProtKB-KW"/>
</dbReference>
<feature type="transmembrane region" description="Helical" evidence="13">
    <location>
        <begin position="129"/>
        <end position="149"/>
    </location>
</feature>
<reference evidence="16" key="3">
    <citation type="submission" date="2015-08" db="EMBL/GenBank/DDBJ databases">
        <title>Draft Genome Sequence of a Heterotrophic Facultative Anaerobic Bacterium Ardenticatena maritima Strain 110S.</title>
        <authorList>
            <person name="Kawaichi S."/>
            <person name="Yoshida T."/>
            <person name="Sako Y."/>
            <person name="Nakamura R."/>
        </authorList>
    </citation>
    <scope>NUCLEOTIDE SEQUENCE [LARGE SCALE GENOMIC DNA]</scope>
    <source>
        <strain evidence="16">110S</strain>
    </source>
</reference>
<evidence type="ECO:0000256" key="6">
    <source>
        <dbReference type="ARBA" id="ARBA00022692"/>
    </source>
</evidence>
<evidence type="ECO:0000256" key="10">
    <source>
        <dbReference type="ARBA" id="ARBA00022989"/>
    </source>
</evidence>
<dbReference type="GO" id="GO:0006508">
    <property type="term" value="P:proteolysis"/>
    <property type="evidence" value="ECO:0007669"/>
    <property type="project" value="UniProtKB-KW"/>
</dbReference>
<evidence type="ECO:0000256" key="2">
    <source>
        <dbReference type="ARBA" id="ARBA00004651"/>
    </source>
</evidence>
<keyword evidence="6 13" id="KW-0812">Transmembrane</keyword>
<dbReference type="PANTHER" id="PTHR35864">
    <property type="entry name" value="ZINC METALLOPROTEASE MJ0611-RELATED"/>
    <property type="match status" value="1"/>
</dbReference>
<evidence type="ECO:0000256" key="12">
    <source>
        <dbReference type="ARBA" id="ARBA00023136"/>
    </source>
</evidence>
<dbReference type="InParanoid" id="A0A0M8K6E6"/>
<feature type="transmembrane region" description="Helical" evidence="13">
    <location>
        <begin position="88"/>
        <end position="108"/>
    </location>
</feature>
<feature type="transmembrane region" description="Helical" evidence="13">
    <location>
        <begin position="6"/>
        <end position="30"/>
    </location>
</feature>
<feature type="transmembrane region" description="Helical" evidence="13">
    <location>
        <begin position="51"/>
        <end position="68"/>
    </location>
</feature>
<keyword evidence="7" id="KW-0479">Metal-binding</keyword>
<organism evidence="14 16">
    <name type="scientific">Ardenticatena maritima</name>
    <dbReference type="NCBI Taxonomy" id="872965"/>
    <lineage>
        <taxon>Bacteria</taxon>
        <taxon>Bacillati</taxon>
        <taxon>Chloroflexota</taxon>
        <taxon>Ardenticatenia</taxon>
        <taxon>Ardenticatenales</taxon>
        <taxon>Ardenticatenaceae</taxon>
        <taxon>Ardenticatena</taxon>
    </lineage>
</organism>
<keyword evidence="10 13" id="KW-1133">Transmembrane helix</keyword>
<dbReference type="InterPro" id="IPR044537">
    <property type="entry name" value="Rip2-like"/>
</dbReference>
<evidence type="ECO:0000256" key="1">
    <source>
        <dbReference type="ARBA" id="ARBA00001947"/>
    </source>
</evidence>
<comment type="cofactor">
    <cofactor evidence="1">
        <name>Zn(2+)</name>
        <dbReference type="ChEBI" id="CHEBI:29105"/>
    </cofactor>
</comment>